<sequence length="80" mass="9274">MKHSMILVSLLLVVVMVLNLSQAKGSRLLPADCSIASNNHHRLRLRRRPFMYEKSRKKMMMMSRWFQQLESGPSPRGPGH</sequence>
<dbReference type="EMBL" id="UZAU01000821">
    <property type="status" value="NOT_ANNOTATED_CDS"/>
    <property type="molecule type" value="Genomic_DNA"/>
</dbReference>
<reference evidence="2" key="1">
    <citation type="submission" date="2021-03" db="UniProtKB">
        <authorList>
            <consortium name="EnsemblPlants"/>
        </authorList>
    </citation>
    <scope>IDENTIFICATION</scope>
</reference>
<dbReference type="GO" id="GO:0006952">
    <property type="term" value="P:defense response"/>
    <property type="evidence" value="ECO:0007669"/>
    <property type="project" value="InterPro"/>
</dbReference>
<evidence type="ECO:0000313" key="2">
    <source>
        <dbReference type="EnsemblPlants" id="cds.novel_model_7369_5bd9a17a"/>
    </source>
</evidence>
<dbReference type="EnsemblPlants" id="novel_model_7369_5bd9a17a">
    <property type="protein sequence ID" value="cds.novel_model_7369_5bd9a17a"/>
    <property type="gene ID" value="novel_gene_3912_5bd9a17a"/>
</dbReference>
<dbReference type="InterPro" id="IPR040273">
    <property type="entry name" value="PIP1"/>
</dbReference>
<protein>
    <submittedName>
        <fullName evidence="2">Uncharacterized protein</fullName>
    </submittedName>
</protein>
<name>A0A803RBC3_CANSA</name>
<feature type="chain" id="PRO_5030565651" evidence="1">
    <location>
        <begin position="24"/>
        <end position="80"/>
    </location>
</feature>
<evidence type="ECO:0000256" key="1">
    <source>
        <dbReference type="SAM" id="SignalP"/>
    </source>
</evidence>
<organism evidence="2 3">
    <name type="scientific">Cannabis sativa</name>
    <name type="common">Hemp</name>
    <name type="synonym">Marijuana</name>
    <dbReference type="NCBI Taxonomy" id="3483"/>
    <lineage>
        <taxon>Eukaryota</taxon>
        <taxon>Viridiplantae</taxon>
        <taxon>Streptophyta</taxon>
        <taxon>Embryophyta</taxon>
        <taxon>Tracheophyta</taxon>
        <taxon>Spermatophyta</taxon>
        <taxon>Magnoliopsida</taxon>
        <taxon>eudicotyledons</taxon>
        <taxon>Gunneridae</taxon>
        <taxon>Pentapetalae</taxon>
        <taxon>rosids</taxon>
        <taxon>fabids</taxon>
        <taxon>Rosales</taxon>
        <taxon>Cannabaceae</taxon>
        <taxon>Cannabis</taxon>
    </lineage>
</organism>
<keyword evidence="1" id="KW-0732">Signal</keyword>
<accession>A0A803RBC3</accession>
<dbReference type="Proteomes" id="UP000596661">
    <property type="component" value="Unassembled WGS sequence"/>
</dbReference>
<dbReference type="Gramene" id="novel_model_7369_5bd9a17a">
    <property type="protein sequence ID" value="cds.novel_model_7369_5bd9a17a"/>
    <property type="gene ID" value="novel_gene_3912_5bd9a17a"/>
</dbReference>
<proteinExistence type="predicted"/>
<dbReference type="PANTHER" id="PTHR37245:SF4">
    <property type="entry name" value="PAMP-INDUCED SECRETED PEPTIDE 1"/>
    <property type="match status" value="1"/>
</dbReference>
<dbReference type="AlphaFoldDB" id="A0A803RBC3"/>
<evidence type="ECO:0000313" key="3">
    <source>
        <dbReference type="Proteomes" id="UP000596661"/>
    </source>
</evidence>
<feature type="signal peptide" evidence="1">
    <location>
        <begin position="1"/>
        <end position="23"/>
    </location>
</feature>
<dbReference type="PANTHER" id="PTHR37245">
    <property type="entry name" value="PAMP-INDUCED SECRETED PEPTIDE 1"/>
    <property type="match status" value="1"/>
</dbReference>
<keyword evidence="3" id="KW-1185">Reference proteome</keyword>